<name>A0A1N7JJQ3_9RHOB</name>
<reference evidence="2" key="1">
    <citation type="submission" date="2017-01" db="EMBL/GenBank/DDBJ databases">
        <authorList>
            <person name="Varghese N."/>
            <person name="Submissions S."/>
        </authorList>
    </citation>
    <scope>NUCLEOTIDE SEQUENCE [LARGE SCALE GENOMIC DNA]</scope>
    <source>
        <strain evidence="2">DSM 29430</strain>
    </source>
</reference>
<gene>
    <name evidence="1" type="ORF">SAMN05421759_1018</name>
</gene>
<organism evidence="1 2">
    <name type="scientific">Roseivivax lentus</name>
    <dbReference type="NCBI Taxonomy" id="633194"/>
    <lineage>
        <taxon>Bacteria</taxon>
        <taxon>Pseudomonadati</taxon>
        <taxon>Pseudomonadota</taxon>
        <taxon>Alphaproteobacteria</taxon>
        <taxon>Rhodobacterales</taxon>
        <taxon>Roseobacteraceae</taxon>
        <taxon>Roseivivax</taxon>
    </lineage>
</organism>
<accession>A0A1N7JJQ3</accession>
<dbReference type="EMBL" id="FTOQ01000001">
    <property type="protein sequence ID" value="SIS49530.1"/>
    <property type="molecule type" value="Genomic_DNA"/>
</dbReference>
<keyword evidence="2" id="KW-1185">Reference proteome</keyword>
<sequence>MQSTRTELGPVRYNAAEEAFEAVVIFNTEHGEIRRPAHYPAPLTAPEALVRRGLLANAALADAGDNGLKSVLLEAAGPASATRAGPATDLFEKTKDFFAFVRNKAA</sequence>
<dbReference type="AlphaFoldDB" id="A0A1N7JJQ3"/>
<evidence type="ECO:0000313" key="1">
    <source>
        <dbReference type="EMBL" id="SIS49530.1"/>
    </source>
</evidence>
<proteinExistence type="predicted"/>
<protein>
    <submittedName>
        <fullName evidence="1">Uncharacterized protein</fullName>
    </submittedName>
</protein>
<evidence type="ECO:0000313" key="2">
    <source>
        <dbReference type="Proteomes" id="UP000186684"/>
    </source>
</evidence>
<dbReference type="Proteomes" id="UP000186684">
    <property type="component" value="Unassembled WGS sequence"/>
</dbReference>